<dbReference type="EMBL" id="AP026802">
    <property type="protein sequence ID" value="BDR57606.1"/>
    <property type="molecule type" value="Genomic_DNA"/>
</dbReference>
<evidence type="ECO:0000313" key="3">
    <source>
        <dbReference type="Proteomes" id="UP001321861"/>
    </source>
</evidence>
<evidence type="ECO:0000313" key="2">
    <source>
        <dbReference type="EMBL" id="BDR57606.1"/>
    </source>
</evidence>
<evidence type="ECO:0000259" key="1">
    <source>
        <dbReference type="Pfam" id="PF11823"/>
    </source>
</evidence>
<keyword evidence="3" id="KW-1185">Reference proteome</keyword>
<dbReference type="RefSeq" id="WP_317635564.1">
    <property type="nucleotide sequence ID" value="NZ_AP026802.1"/>
</dbReference>
<dbReference type="Pfam" id="PF11823">
    <property type="entry name" value="Se_S_carrier"/>
    <property type="match status" value="1"/>
</dbReference>
<gene>
    <name evidence="2" type="ORF">XA3_00470</name>
</gene>
<protein>
    <recommendedName>
        <fullName evidence="1">Putative Se/S carrier protein-like domain-containing protein</fullName>
    </recommendedName>
</protein>
<dbReference type="AlphaFoldDB" id="A0AAU9CYV9"/>
<dbReference type="KEGG" id="xap:XA3_00470"/>
<name>A0AAU9CYV9_9LACO</name>
<dbReference type="InterPro" id="IPR021778">
    <property type="entry name" value="Se/S_carrier-like"/>
</dbReference>
<reference evidence="2 3" key="1">
    <citation type="journal article" date="2023" name="Microbiol. Spectr.">
        <title>Symbiosis of Carpenter Bees with Uncharacterized Lactic Acid Bacteria Showing NAD Auxotrophy.</title>
        <authorList>
            <person name="Kawasaki S."/>
            <person name="Ozawa K."/>
            <person name="Mori T."/>
            <person name="Yamamoto A."/>
            <person name="Ito M."/>
            <person name="Ohkuma M."/>
            <person name="Sakamoto M."/>
            <person name="Matsutani M."/>
        </authorList>
    </citation>
    <scope>NUCLEOTIDE SEQUENCE [LARGE SCALE GENOMIC DNA]</scope>
    <source>
        <strain evidence="2 3">XA3</strain>
    </source>
</reference>
<sequence>MDDDFGLIVFESTQLAIKAQDLLTAKHYQTRVLTTPGTISAGCGLSIFCAVEDLEEIIKLLDNENAIYVGHKNGLKTHYERIELGSNSNCNSRTR</sequence>
<organism evidence="2 3">
    <name type="scientific">Xylocopilactobacillus apicola</name>
    <dbReference type="NCBI Taxonomy" id="2932184"/>
    <lineage>
        <taxon>Bacteria</taxon>
        <taxon>Bacillati</taxon>
        <taxon>Bacillota</taxon>
        <taxon>Bacilli</taxon>
        <taxon>Lactobacillales</taxon>
        <taxon>Lactobacillaceae</taxon>
        <taxon>Xylocopilactobacillus</taxon>
    </lineage>
</organism>
<dbReference type="Proteomes" id="UP001321861">
    <property type="component" value="Chromosome"/>
</dbReference>
<accession>A0AAU9CYV9</accession>
<feature type="domain" description="Putative Se/S carrier protein-like" evidence="1">
    <location>
        <begin position="6"/>
        <end position="66"/>
    </location>
</feature>
<proteinExistence type="predicted"/>